<dbReference type="Proteomes" id="UP001057498">
    <property type="component" value="Chromosome"/>
</dbReference>
<reference evidence="5" key="1">
    <citation type="submission" date="2022-04" db="EMBL/GenBank/DDBJ databases">
        <title>Whole genome sequence of Sphaerotilus sp. FB-5.</title>
        <authorList>
            <person name="Takeda M."/>
            <person name="Narihara S."/>
            <person name="Akimoto M."/>
            <person name="Akimoto R."/>
            <person name="Nishiyashiki S."/>
            <person name="Murakami T."/>
        </authorList>
    </citation>
    <scope>NUCLEOTIDE SEQUENCE</scope>
    <source>
        <strain evidence="5">FB-5</strain>
    </source>
</reference>
<proteinExistence type="predicted"/>
<feature type="domain" description="OmpA-like" evidence="4">
    <location>
        <begin position="130"/>
        <end position="246"/>
    </location>
</feature>
<dbReference type="Pfam" id="PF00691">
    <property type="entry name" value="OmpA"/>
    <property type="match status" value="1"/>
</dbReference>
<evidence type="ECO:0000256" key="1">
    <source>
        <dbReference type="PROSITE-ProRule" id="PRU00473"/>
    </source>
</evidence>
<feature type="chain" id="PRO_5045115286" description="OmpA-like domain-containing protein" evidence="3">
    <location>
        <begin position="24"/>
        <end position="249"/>
    </location>
</feature>
<sequence>MSTPRTTHRVALAGSSLLATLLAACTWPGVEQDPPALPSRPDTATLGQRVAQLGFQSDAAFGVCTPPHCPSVTPKTLAAAAPAPVATEAVDQEPARRDRPAPSTPPASSAAADSTETLSGPVEAPVPPVVTPPPTPRRLTLLFGSNSADLTAAHRSQLKQALNELRRVDRLVISGRTDDQGSERLNQALAVSRALAIRRHLLALAPDLPARIEIDARGRCCYVAANTDEDGRARNRRVELLYTPPGVRS</sequence>
<gene>
    <name evidence="5" type="ORF">CATMQ487_28520</name>
</gene>
<evidence type="ECO:0000256" key="3">
    <source>
        <dbReference type="SAM" id="SignalP"/>
    </source>
</evidence>
<organism evidence="5 6">
    <name type="scientific">Sphaerotilus microaerophilus</name>
    <dbReference type="NCBI Taxonomy" id="2914710"/>
    <lineage>
        <taxon>Bacteria</taxon>
        <taxon>Pseudomonadati</taxon>
        <taxon>Pseudomonadota</taxon>
        <taxon>Betaproteobacteria</taxon>
        <taxon>Burkholderiales</taxon>
        <taxon>Sphaerotilaceae</taxon>
        <taxon>Sphaerotilus</taxon>
    </lineage>
</organism>
<dbReference type="PANTHER" id="PTHR30329">
    <property type="entry name" value="STATOR ELEMENT OF FLAGELLAR MOTOR COMPLEX"/>
    <property type="match status" value="1"/>
</dbReference>
<dbReference type="InterPro" id="IPR036737">
    <property type="entry name" value="OmpA-like_sf"/>
</dbReference>
<keyword evidence="1" id="KW-0472">Membrane</keyword>
<feature type="compositionally biased region" description="Pro residues" evidence="2">
    <location>
        <begin position="124"/>
        <end position="136"/>
    </location>
</feature>
<evidence type="ECO:0000259" key="4">
    <source>
        <dbReference type="PROSITE" id="PS51123"/>
    </source>
</evidence>
<dbReference type="InterPro" id="IPR006665">
    <property type="entry name" value="OmpA-like"/>
</dbReference>
<feature type="compositionally biased region" description="Low complexity" evidence="2">
    <location>
        <begin position="106"/>
        <end position="115"/>
    </location>
</feature>
<dbReference type="EMBL" id="AP025730">
    <property type="protein sequence ID" value="BDI05882.1"/>
    <property type="molecule type" value="Genomic_DNA"/>
</dbReference>
<keyword evidence="6" id="KW-1185">Reference proteome</keyword>
<dbReference type="SUPFAM" id="SSF103088">
    <property type="entry name" value="OmpA-like"/>
    <property type="match status" value="1"/>
</dbReference>
<accession>A0ABM7YN51</accession>
<feature type="region of interest" description="Disordered" evidence="2">
    <location>
        <begin position="83"/>
        <end position="138"/>
    </location>
</feature>
<evidence type="ECO:0000256" key="2">
    <source>
        <dbReference type="SAM" id="MobiDB-lite"/>
    </source>
</evidence>
<name>A0ABM7YN51_9BURK</name>
<dbReference type="RefSeq" id="WP_251969217.1">
    <property type="nucleotide sequence ID" value="NZ_AP025730.1"/>
</dbReference>
<dbReference type="PROSITE" id="PS51257">
    <property type="entry name" value="PROKAR_LIPOPROTEIN"/>
    <property type="match status" value="1"/>
</dbReference>
<evidence type="ECO:0000313" key="6">
    <source>
        <dbReference type="Proteomes" id="UP001057498"/>
    </source>
</evidence>
<dbReference type="CDD" id="cd07185">
    <property type="entry name" value="OmpA_C-like"/>
    <property type="match status" value="1"/>
</dbReference>
<dbReference type="PANTHER" id="PTHR30329:SF21">
    <property type="entry name" value="LIPOPROTEIN YIAD-RELATED"/>
    <property type="match status" value="1"/>
</dbReference>
<dbReference type="InterPro" id="IPR050330">
    <property type="entry name" value="Bact_OuterMem_StrucFunc"/>
</dbReference>
<dbReference type="PROSITE" id="PS51123">
    <property type="entry name" value="OMPA_2"/>
    <property type="match status" value="1"/>
</dbReference>
<evidence type="ECO:0000313" key="5">
    <source>
        <dbReference type="EMBL" id="BDI05882.1"/>
    </source>
</evidence>
<keyword evidence="3" id="KW-0732">Signal</keyword>
<dbReference type="Gene3D" id="3.30.1330.60">
    <property type="entry name" value="OmpA-like domain"/>
    <property type="match status" value="1"/>
</dbReference>
<protein>
    <recommendedName>
        <fullName evidence="4">OmpA-like domain-containing protein</fullName>
    </recommendedName>
</protein>
<feature type="signal peptide" evidence="3">
    <location>
        <begin position="1"/>
        <end position="23"/>
    </location>
</feature>